<dbReference type="EMBL" id="BT145082">
    <property type="protein sequence ID" value="AFK44876.1"/>
    <property type="molecule type" value="mRNA"/>
</dbReference>
<evidence type="ECO:0000313" key="8">
    <source>
        <dbReference type="EMBL" id="AFK44876.1"/>
    </source>
</evidence>
<dbReference type="InterPro" id="IPR005123">
    <property type="entry name" value="Oxoglu/Fe-dep_dioxygenase_dom"/>
</dbReference>
<dbReference type="PANTHER" id="PTHR10209:SF797">
    <property type="entry name" value="OXIDASE, PUTATIVE-RELATED"/>
    <property type="match status" value="1"/>
</dbReference>
<dbReference type="Pfam" id="PF03171">
    <property type="entry name" value="2OG-FeII_Oxy"/>
    <property type="match status" value="1"/>
</dbReference>
<comment type="cofactor">
    <cofactor evidence="1">
        <name>Fe cation</name>
        <dbReference type="ChEBI" id="CHEBI:24875"/>
    </cofactor>
</comment>
<dbReference type="PROSITE" id="PS51471">
    <property type="entry name" value="FE2OG_OXY"/>
    <property type="match status" value="1"/>
</dbReference>
<sequence>MEVKNIHQLEEGTYDREAEVKAFDATKLGVKGLVESGVTKIPRIFNSGKLDITENAPTDSMLNVPIIDLKDIHNNPALRAAVIDQIRSACEEWGFFLVTNHGIPTTLLVDMIDGIRRFHEQVPEVRKQYYTRDLTSKTLYFSNASLYRDKYSNWRDTVGCLMAPKPPKPEELPHVFRDIIIEYFNQVKALGYKMLELLSEALGLNPSFLKDLECGEGLFMQGHYSPPCPEPELTLAASKHTDPDFFTIVLQDQQGGLQVLHADQWINVPAVHGTLVVNTGDLLQLITNDKFLSAYHRVLVSHGGPRVSIASFFVNPVQEEGAPKVYGPIKELLSEINPPVYRETTISEFLAHHFVKGLDGNSALKPFKLGKQEPISTP</sequence>
<evidence type="ECO:0000256" key="6">
    <source>
        <dbReference type="RuleBase" id="RU003682"/>
    </source>
</evidence>
<dbReference type="FunFam" id="2.60.120.330:FF:000005">
    <property type="entry name" value="1-aminocyclopropane-1-carboxylate oxidase homolog 1"/>
    <property type="match status" value="1"/>
</dbReference>
<organism evidence="8">
    <name type="scientific">Lotus japonicus</name>
    <name type="common">Lotus corniculatus var. japonicus</name>
    <dbReference type="NCBI Taxonomy" id="34305"/>
    <lineage>
        <taxon>Eukaryota</taxon>
        <taxon>Viridiplantae</taxon>
        <taxon>Streptophyta</taxon>
        <taxon>Embryophyta</taxon>
        <taxon>Tracheophyta</taxon>
        <taxon>Spermatophyta</taxon>
        <taxon>Magnoliopsida</taxon>
        <taxon>eudicotyledons</taxon>
        <taxon>Gunneridae</taxon>
        <taxon>Pentapetalae</taxon>
        <taxon>rosids</taxon>
        <taxon>fabids</taxon>
        <taxon>Fabales</taxon>
        <taxon>Fabaceae</taxon>
        <taxon>Papilionoideae</taxon>
        <taxon>50 kb inversion clade</taxon>
        <taxon>NPAAA clade</taxon>
        <taxon>Hologalegina</taxon>
        <taxon>robinioid clade</taxon>
        <taxon>Loteae</taxon>
        <taxon>Lotus</taxon>
    </lineage>
</organism>
<proteinExistence type="evidence at transcript level"/>
<protein>
    <recommendedName>
        <fullName evidence="7">Fe2OG dioxygenase domain-containing protein</fullName>
    </recommendedName>
</protein>
<dbReference type="SUPFAM" id="SSF51197">
    <property type="entry name" value="Clavaminate synthase-like"/>
    <property type="match status" value="1"/>
</dbReference>
<dbReference type="GO" id="GO:0051213">
    <property type="term" value="F:dioxygenase activity"/>
    <property type="evidence" value="ECO:0007669"/>
    <property type="project" value="UniProtKB-ARBA"/>
</dbReference>
<keyword evidence="4 6" id="KW-0560">Oxidoreductase</keyword>
<dbReference type="Pfam" id="PF14226">
    <property type="entry name" value="DIOX_N"/>
    <property type="match status" value="1"/>
</dbReference>
<evidence type="ECO:0000256" key="5">
    <source>
        <dbReference type="ARBA" id="ARBA00023004"/>
    </source>
</evidence>
<accession>I3SX84</accession>
<reference evidence="8" key="1">
    <citation type="submission" date="2012-05" db="EMBL/GenBank/DDBJ databases">
        <authorList>
            <person name="Krishnakumar V."/>
            <person name="Cheung F."/>
            <person name="Xiao Y."/>
            <person name="Chan A."/>
            <person name="Moskal W.A."/>
            <person name="Town C.D."/>
        </authorList>
    </citation>
    <scope>NUCLEOTIDE SEQUENCE</scope>
</reference>
<evidence type="ECO:0000256" key="4">
    <source>
        <dbReference type="ARBA" id="ARBA00023002"/>
    </source>
</evidence>
<evidence type="ECO:0000256" key="2">
    <source>
        <dbReference type="ARBA" id="ARBA00008056"/>
    </source>
</evidence>
<dbReference type="Gene3D" id="2.60.120.330">
    <property type="entry name" value="B-lactam Antibiotic, Isopenicillin N Synthase, Chain"/>
    <property type="match status" value="1"/>
</dbReference>
<evidence type="ECO:0000259" key="7">
    <source>
        <dbReference type="PROSITE" id="PS51471"/>
    </source>
</evidence>
<dbReference type="GO" id="GO:0046872">
    <property type="term" value="F:metal ion binding"/>
    <property type="evidence" value="ECO:0007669"/>
    <property type="project" value="UniProtKB-KW"/>
</dbReference>
<comment type="similarity">
    <text evidence="2 6">Belongs to the iron/ascorbate-dependent oxidoreductase family.</text>
</comment>
<keyword evidence="3 6" id="KW-0479">Metal-binding</keyword>
<dbReference type="InterPro" id="IPR044861">
    <property type="entry name" value="IPNS-like_FE2OG_OXY"/>
</dbReference>
<dbReference type="AlphaFoldDB" id="I3SX84"/>
<keyword evidence="5 6" id="KW-0408">Iron</keyword>
<dbReference type="PANTHER" id="PTHR10209">
    <property type="entry name" value="OXIDOREDUCTASE, 2OG-FE II OXYGENASE FAMILY PROTEIN"/>
    <property type="match status" value="1"/>
</dbReference>
<evidence type="ECO:0000256" key="1">
    <source>
        <dbReference type="ARBA" id="ARBA00001962"/>
    </source>
</evidence>
<feature type="domain" description="Fe2OG dioxygenase" evidence="7">
    <location>
        <begin position="216"/>
        <end position="316"/>
    </location>
</feature>
<evidence type="ECO:0000256" key="3">
    <source>
        <dbReference type="ARBA" id="ARBA00022723"/>
    </source>
</evidence>
<name>I3SX84_LOTJA</name>
<dbReference type="InterPro" id="IPR027443">
    <property type="entry name" value="IPNS-like_sf"/>
</dbReference>
<dbReference type="InterPro" id="IPR026992">
    <property type="entry name" value="DIOX_N"/>
</dbReference>